<dbReference type="SUPFAM" id="SSF54928">
    <property type="entry name" value="RNA-binding domain, RBD"/>
    <property type="match status" value="1"/>
</dbReference>
<dbReference type="Gene3D" id="3.30.70.330">
    <property type="match status" value="1"/>
</dbReference>
<gene>
    <name evidence="3" type="ORF">ERJ67_06450</name>
</gene>
<protein>
    <submittedName>
        <fullName evidence="3">RNA-binding protein</fullName>
    </submittedName>
</protein>
<comment type="caution">
    <text evidence="3">The sequence shown here is derived from an EMBL/GenBank/DDBJ whole genome shotgun (WGS) entry which is preliminary data.</text>
</comment>
<sequence>MSIRLYVGNLPRSFETKDLEDLFASVGEGIRFKPVNDRETGECRGFGFINVDDGKLAEALIERCNGMAFGGNSLKVERSERKDTRGAVAGSSPAGGRRGGTNAASRKAADKLVHSEKADSQAPDPRWAGDLTRLKALLDQHKATV</sequence>
<dbReference type="GO" id="GO:0003723">
    <property type="term" value="F:RNA binding"/>
    <property type="evidence" value="ECO:0007669"/>
    <property type="project" value="InterPro"/>
</dbReference>
<dbReference type="AlphaFoldDB" id="A0A524RNA6"/>
<evidence type="ECO:0000259" key="2">
    <source>
        <dbReference type="PROSITE" id="PS50102"/>
    </source>
</evidence>
<dbReference type="InterPro" id="IPR012677">
    <property type="entry name" value="Nucleotide-bd_a/b_plait_sf"/>
</dbReference>
<dbReference type="InterPro" id="IPR035979">
    <property type="entry name" value="RBD_domain_sf"/>
</dbReference>
<dbReference type="EMBL" id="SRMO01000065">
    <property type="protein sequence ID" value="TGG92282.1"/>
    <property type="molecule type" value="Genomic_DNA"/>
</dbReference>
<dbReference type="InterPro" id="IPR000504">
    <property type="entry name" value="RRM_dom"/>
</dbReference>
<feature type="region of interest" description="Disordered" evidence="1">
    <location>
        <begin position="72"/>
        <end position="128"/>
    </location>
</feature>
<dbReference type="PROSITE" id="PS50102">
    <property type="entry name" value="RRM"/>
    <property type="match status" value="1"/>
</dbReference>
<evidence type="ECO:0000313" key="4">
    <source>
        <dbReference type="Proteomes" id="UP000317990"/>
    </source>
</evidence>
<dbReference type="InterPro" id="IPR050441">
    <property type="entry name" value="RBM"/>
</dbReference>
<dbReference type="Pfam" id="PF00076">
    <property type="entry name" value="RRM_1"/>
    <property type="match status" value="1"/>
</dbReference>
<dbReference type="PANTHER" id="PTHR48034">
    <property type="entry name" value="TRANSFORMER-2 SEX-DETERMINING PROTEIN-RELATED"/>
    <property type="match status" value="1"/>
</dbReference>
<feature type="compositionally biased region" description="Basic and acidic residues" evidence="1">
    <location>
        <begin position="107"/>
        <end position="119"/>
    </location>
</feature>
<evidence type="ECO:0000313" key="3">
    <source>
        <dbReference type="EMBL" id="TGG92282.1"/>
    </source>
</evidence>
<feature type="domain" description="RRM" evidence="2">
    <location>
        <begin position="3"/>
        <end position="81"/>
    </location>
</feature>
<accession>A0A524RNA6</accession>
<feature type="compositionally biased region" description="Basic and acidic residues" evidence="1">
    <location>
        <begin position="75"/>
        <end position="85"/>
    </location>
</feature>
<dbReference type="SMART" id="SM00360">
    <property type="entry name" value="RRM"/>
    <property type="match status" value="1"/>
</dbReference>
<organism evidence="3 4">
    <name type="scientific">Aphanocapsa feldmannii 277cV</name>
    <dbReference type="NCBI Taxonomy" id="2507553"/>
    <lineage>
        <taxon>Bacteria</taxon>
        <taxon>Bacillati</taxon>
        <taxon>Cyanobacteriota</taxon>
        <taxon>Cyanophyceae</taxon>
        <taxon>Oscillatoriophycideae</taxon>
        <taxon>Chroococcales</taxon>
        <taxon>Microcystaceae</taxon>
        <taxon>Aphanocapsa</taxon>
    </lineage>
</organism>
<name>A0A524RNA6_9CHRO</name>
<reference evidence="3 4" key="1">
    <citation type="journal article" date="2019" name="mSystems">
        <title>Life at home and on the roam: Genomic adaptions reflect the dual lifestyle of an intracellular, facultative symbiont.</title>
        <authorList>
            <person name="Burgsdorf I."/>
        </authorList>
    </citation>
    <scope>NUCLEOTIDE SEQUENCE [LARGE SCALE GENOMIC DNA]</scope>
    <source>
        <strain evidence="3">277cV</strain>
    </source>
</reference>
<dbReference type="Proteomes" id="UP000317990">
    <property type="component" value="Unassembled WGS sequence"/>
</dbReference>
<proteinExistence type="predicted"/>
<evidence type="ECO:0000256" key="1">
    <source>
        <dbReference type="SAM" id="MobiDB-lite"/>
    </source>
</evidence>
<feature type="compositionally biased region" description="Low complexity" evidence="1">
    <location>
        <begin position="86"/>
        <end position="95"/>
    </location>
</feature>